<dbReference type="FunFam" id="3.30.565.10:FF:000006">
    <property type="entry name" value="Sensor histidine kinase WalK"/>
    <property type="match status" value="1"/>
</dbReference>
<dbReference type="PROSITE" id="PS50885">
    <property type="entry name" value="HAMP"/>
    <property type="match status" value="1"/>
</dbReference>
<dbReference type="RefSeq" id="WP_135659785.1">
    <property type="nucleotide sequence ID" value="NZ_SRMQ01000007.1"/>
</dbReference>
<dbReference type="InterPro" id="IPR003594">
    <property type="entry name" value="HATPase_dom"/>
</dbReference>
<comment type="caution">
    <text evidence="12">The sequence shown here is derived from an EMBL/GenBank/DDBJ whole genome shotgun (WGS) entry which is preliminary data.</text>
</comment>
<evidence type="ECO:0000256" key="9">
    <source>
        <dbReference type="SAM" id="Phobius"/>
    </source>
</evidence>
<evidence type="ECO:0000256" key="2">
    <source>
        <dbReference type="ARBA" id="ARBA00004370"/>
    </source>
</evidence>
<dbReference type="Gene3D" id="3.30.565.10">
    <property type="entry name" value="Histidine kinase-like ATPase, C-terminal domain"/>
    <property type="match status" value="1"/>
</dbReference>
<reference evidence="12 13" key="1">
    <citation type="submission" date="2019-04" db="EMBL/GenBank/DDBJ databases">
        <authorList>
            <person name="Poehlein A."/>
            <person name="Bengelsdorf F.R."/>
            <person name="Duerre P."/>
            <person name="Daniel R."/>
        </authorList>
    </citation>
    <scope>NUCLEOTIDE SEQUENCE [LARGE SCALE GENOMIC DNA]</scope>
    <source>
        <strain evidence="12 13">BS-1</strain>
    </source>
</reference>
<evidence type="ECO:0000313" key="12">
    <source>
        <dbReference type="EMBL" id="TGJ76235.1"/>
    </source>
</evidence>
<dbReference type="GO" id="GO:0004721">
    <property type="term" value="F:phosphoprotein phosphatase activity"/>
    <property type="evidence" value="ECO:0007669"/>
    <property type="project" value="TreeGrafter"/>
</dbReference>
<dbReference type="InterPro" id="IPR003661">
    <property type="entry name" value="HisK_dim/P_dom"/>
</dbReference>
<evidence type="ECO:0000259" key="11">
    <source>
        <dbReference type="PROSITE" id="PS50885"/>
    </source>
</evidence>
<dbReference type="AlphaFoldDB" id="A0A4Z0Y9J8"/>
<dbReference type="Gene3D" id="6.10.340.10">
    <property type="match status" value="1"/>
</dbReference>
<keyword evidence="13" id="KW-1185">Reference proteome</keyword>
<dbReference type="SUPFAM" id="SSF47384">
    <property type="entry name" value="Homodimeric domain of signal transducing histidine kinase"/>
    <property type="match status" value="1"/>
</dbReference>
<dbReference type="InterPro" id="IPR036097">
    <property type="entry name" value="HisK_dim/P_sf"/>
</dbReference>
<comment type="catalytic activity">
    <reaction evidence="1">
        <text>ATP + protein L-histidine = ADP + protein N-phospho-L-histidine.</text>
        <dbReference type="EC" id="2.7.13.3"/>
    </reaction>
</comment>
<evidence type="ECO:0000256" key="8">
    <source>
        <dbReference type="ARBA" id="ARBA00023136"/>
    </source>
</evidence>
<keyword evidence="6" id="KW-0418">Kinase</keyword>
<keyword evidence="8 9" id="KW-0472">Membrane</keyword>
<dbReference type="OrthoDB" id="9813151at2"/>
<dbReference type="GO" id="GO:0000155">
    <property type="term" value="F:phosphorelay sensor kinase activity"/>
    <property type="evidence" value="ECO:0007669"/>
    <property type="project" value="InterPro"/>
</dbReference>
<evidence type="ECO:0000256" key="4">
    <source>
        <dbReference type="ARBA" id="ARBA00022553"/>
    </source>
</evidence>
<dbReference type="InterPro" id="IPR050351">
    <property type="entry name" value="BphY/WalK/GraS-like"/>
</dbReference>
<dbReference type="SUPFAM" id="SSF158472">
    <property type="entry name" value="HAMP domain-like"/>
    <property type="match status" value="1"/>
</dbReference>
<evidence type="ECO:0000256" key="3">
    <source>
        <dbReference type="ARBA" id="ARBA00012438"/>
    </source>
</evidence>
<dbReference type="InterPro" id="IPR036890">
    <property type="entry name" value="HATPase_C_sf"/>
</dbReference>
<proteinExistence type="predicted"/>
<dbReference type="PANTHER" id="PTHR45453:SF1">
    <property type="entry name" value="PHOSPHATE REGULON SENSOR PROTEIN PHOR"/>
    <property type="match status" value="1"/>
</dbReference>
<dbReference type="InterPro" id="IPR004358">
    <property type="entry name" value="Sig_transdc_His_kin-like_C"/>
</dbReference>
<sequence length="584" mass="64794">MKKKLMLSNAAIIIVGFAAAFLLAGFEIQQQYYKEFTRRLDTALSILSTQTEEIRRNPEAAATAVGVQLKQSDQEMRISIIDLNGKVTGDSADTEINQNHSNRPEILQAREKGRGYDTRVSTSLNEQYYYEALYVPDQFFIRAALPTRDLDDILEKLWTIAALSMLFGIAIVFLVTGILVCRMAEPLNRLTESAKRISEGDYSSRVKGNYKDEIGELACSFNRMAENTEAAFSQLTAKQNQLEGVLQGMDDGVLAVNKENQILFLNHSARKLLDRLSFKEGSTFEGSLLIGKIAGLMKQAMDSSKAEKETIMVSPGDKQFTVYVSPIAGQKQESALAVITDVTLMHKLEQMRSEFVANVTHELKTPLTSISGSIELLKSADRDEGTRRYFYDVLDIETERLRRLIDDMLALSQIENAREDPSVCSCNLAEELKQCVDRLLPMAQKSNVALVLDVDRSLFVSASPTRLQQLFGNLIENAIKYNKPGGSVTVTLRRQKQTAVISVKDTGIGIAPEHFDRLFERFYRVDTSRSREIGGTGLGLSIVKHLAALYGGEVGVESEIGKGSNFMVRLPLLSAKANPEGSAQ</sequence>
<dbReference type="SMART" id="SM00387">
    <property type="entry name" value="HATPase_c"/>
    <property type="match status" value="1"/>
</dbReference>
<dbReference type="FunFam" id="1.10.287.130:FF:000001">
    <property type="entry name" value="Two-component sensor histidine kinase"/>
    <property type="match status" value="1"/>
</dbReference>
<protein>
    <recommendedName>
        <fullName evidence="3">histidine kinase</fullName>
        <ecNumber evidence="3">2.7.13.3</ecNumber>
    </recommendedName>
</protein>
<keyword evidence="4" id="KW-0597">Phosphoprotein</keyword>
<evidence type="ECO:0000256" key="6">
    <source>
        <dbReference type="ARBA" id="ARBA00022777"/>
    </source>
</evidence>
<name>A0A4Z0Y9J8_9FIRM</name>
<evidence type="ECO:0000256" key="1">
    <source>
        <dbReference type="ARBA" id="ARBA00000085"/>
    </source>
</evidence>
<evidence type="ECO:0000256" key="7">
    <source>
        <dbReference type="ARBA" id="ARBA00023012"/>
    </source>
</evidence>
<keyword evidence="7" id="KW-0902">Two-component regulatory system</keyword>
<evidence type="ECO:0000256" key="5">
    <source>
        <dbReference type="ARBA" id="ARBA00022679"/>
    </source>
</evidence>
<dbReference type="Pfam" id="PF00672">
    <property type="entry name" value="HAMP"/>
    <property type="match status" value="1"/>
</dbReference>
<dbReference type="CDD" id="cd00075">
    <property type="entry name" value="HATPase"/>
    <property type="match status" value="1"/>
</dbReference>
<comment type="subcellular location">
    <subcellularLocation>
        <location evidence="2">Membrane</location>
    </subcellularLocation>
</comment>
<dbReference type="EMBL" id="SRMQ01000007">
    <property type="protein sequence ID" value="TGJ76235.1"/>
    <property type="molecule type" value="Genomic_DNA"/>
</dbReference>
<keyword evidence="5 12" id="KW-0808">Transferase</keyword>
<evidence type="ECO:0000259" key="10">
    <source>
        <dbReference type="PROSITE" id="PS50109"/>
    </source>
</evidence>
<dbReference type="InterPro" id="IPR003660">
    <property type="entry name" value="HAMP_dom"/>
</dbReference>
<accession>A0A4Z0Y9J8</accession>
<dbReference type="PRINTS" id="PR00344">
    <property type="entry name" value="BCTRLSENSOR"/>
</dbReference>
<dbReference type="PANTHER" id="PTHR45453">
    <property type="entry name" value="PHOSPHATE REGULON SENSOR PROTEIN PHOR"/>
    <property type="match status" value="1"/>
</dbReference>
<dbReference type="Pfam" id="PF02518">
    <property type="entry name" value="HATPase_c"/>
    <property type="match status" value="1"/>
</dbReference>
<feature type="domain" description="HAMP" evidence="11">
    <location>
        <begin position="181"/>
        <end position="233"/>
    </location>
</feature>
<dbReference type="Proteomes" id="UP000297714">
    <property type="component" value="Unassembled WGS sequence"/>
</dbReference>
<evidence type="ECO:0000313" key="13">
    <source>
        <dbReference type="Proteomes" id="UP000297714"/>
    </source>
</evidence>
<dbReference type="SMART" id="SM00388">
    <property type="entry name" value="HisKA"/>
    <property type="match status" value="1"/>
</dbReference>
<dbReference type="CDD" id="cd06225">
    <property type="entry name" value="HAMP"/>
    <property type="match status" value="1"/>
</dbReference>
<dbReference type="SMART" id="SM00304">
    <property type="entry name" value="HAMP"/>
    <property type="match status" value="1"/>
</dbReference>
<dbReference type="PROSITE" id="PS50109">
    <property type="entry name" value="HIS_KIN"/>
    <property type="match status" value="1"/>
</dbReference>
<feature type="domain" description="Histidine kinase" evidence="10">
    <location>
        <begin position="358"/>
        <end position="574"/>
    </location>
</feature>
<keyword evidence="9" id="KW-0812">Transmembrane</keyword>
<dbReference type="Pfam" id="PF00512">
    <property type="entry name" value="HisKA"/>
    <property type="match status" value="1"/>
</dbReference>
<dbReference type="InterPro" id="IPR005467">
    <property type="entry name" value="His_kinase_dom"/>
</dbReference>
<organism evidence="12 13">
    <name type="scientific">Caproiciproducens galactitolivorans</name>
    <dbReference type="NCBI Taxonomy" id="642589"/>
    <lineage>
        <taxon>Bacteria</taxon>
        <taxon>Bacillati</taxon>
        <taxon>Bacillota</taxon>
        <taxon>Clostridia</taxon>
        <taxon>Eubacteriales</taxon>
        <taxon>Acutalibacteraceae</taxon>
        <taxon>Caproiciproducens</taxon>
    </lineage>
</organism>
<dbReference type="EC" id="2.7.13.3" evidence="3"/>
<dbReference type="GO" id="GO:0016036">
    <property type="term" value="P:cellular response to phosphate starvation"/>
    <property type="evidence" value="ECO:0007669"/>
    <property type="project" value="TreeGrafter"/>
</dbReference>
<keyword evidence="9" id="KW-1133">Transmembrane helix</keyword>
<dbReference type="SUPFAM" id="SSF55874">
    <property type="entry name" value="ATPase domain of HSP90 chaperone/DNA topoisomerase II/histidine kinase"/>
    <property type="match status" value="1"/>
</dbReference>
<dbReference type="Gene3D" id="3.30.450.20">
    <property type="entry name" value="PAS domain"/>
    <property type="match status" value="1"/>
</dbReference>
<dbReference type="CDD" id="cd00082">
    <property type="entry name" value="HisKA"/>
    <property type="match status" value="1"/>
</dbReference>
<feature type="transmembrane region" description="Helical" evidence="9">
    <location>
        <begin position="157"/>
        <end position="181"/>
    </location>
</feature>
<dbReference type="GO" id="GO:0005886">
    <property type="term" value="C:plasma membrane"/>
    <property type="evidence" value="ECO:0007669"/>
    <property type="project" value="TreeGrafter"/>
</dbReference>
<gene>
    <name evidence="12" type="primary">srrB</name>
    <name evidence="12" type="ORF">CAGA_16990</name>
</gene>
<dbReference type="Gene3D" id="1.10.287.130">
    <property type="match status" value="1"/>
</dbReference>